<keyword evidence="1" id="KW-1133">Transmembrane helix</keyword>
<reference evidence="2" key="1">
    <citation type="submission" date="2019-09" db="EMBL/GenBank/DDBJ databases">
        <title>Characterisation of the sponge microbiome using genome-centric metagenomics.</title>
        <authorList>
            <person name="Engelberts J.P."/>
            <person name="Robbins S.J."/>
            <person name="De Goeij J.M."/>
            <person name="Aranda M."/>
            <person name="Bell S.C."/>
            <person name="Webster N.S."/>
        </authorList>
    </citation>
    <scope>NUCLEOTIDE SEQUENCE</scope>
    <source>
        <strain evidence="2">SB0675_bin_29</strain>
    </source>
</reference>
<keyword evidence="1" id="KW-0472">Membrane</keyword>
<proteinExistence type="predicted"/>
<name>A0A6B1G3V6_9CHLR</name>
<keyword evidence="1" id="KW-0812">Transmembrane</keyword>
<gene>
    <name evidence="2" type="ORF">F4148_03350</name>
</gene>
<evidence type="ECO:0000313" key="2">
    <source>
        <dbReference type="EMBL" id="MYH60824.1"/>
    </source>
</evidence>
<sequence>MANSCRHSKINSTTLRHRFRYDKSVSGHTPIEPYTTSMPRFNRHSRLLYRIFFTLVIGAGLFGWFYASANWQPDPSTFEIGSLTGDADVIDLIAGMIEDAIQVFQEITG</sequence>
<accession>A0A6B1G3V6</accession>
<dbReference type="AlphaFoldDB" id="A0A6B1G3V6"/>
<protein>
    <submittedName>
        <fullName evidence="2">Uncharacterized protein</fullName>
    </submittedName>
</protein>
<dbReference type="EMBL" id="VYDA01000123">
    <property type="protein sequence ID" value="MYH60824.1"/>
    <property type="molecule type" value="Genomic_DNA"/>
</dbReference>
<organism evidence="2">
    <name type="scientific">Caldilineaceae bacterium SB0675_bin_29</name>
    <dbReference type="NCBI Taxonomy" id="2605266"/>
    <lineage>
        <taxon>Bacteria</taxon>
        <taxon>Bacillati</taxon>
        <taxon>Chloroflexota</taxon>
        <taxon>Caldilineae</taxon>
        <taxon>Caldilineales</taxon>
        <taxon>Caldilineaceae</taxon>
    </lineage>
</organism>
<feature type="transmembrane region" description="Helical" evidence="1">
    <location>
        <begin position="47"/>
        <end position="67"/>
    </location>
</feature>
<comment type="caution">
    <text evidence="2">The sequence shown here is derived from an EMBL/GenBank/DDBJ whole genome shotgun (WGS) entry which is preliminary data.</text>
</comment>
<evidence type="ECO:0000256" key="1">
    <source>
        <dbReference type="SAM" id="Phobius"/>
    </source>
</evidence>